<dbReference type="PANTHER" id="PTHR24198">
    <property type="entry name" value="ANKYRIN REPEAT AND PROTEIN KINASE DOMAIN-CONTAINING PROTEIN"/>
    <property type="match status" value="1"/>
</dbReference>
<evidence type="ECO:0000256" key="3">
    <source>
        <dbReference type="PROSITE-ProRule" id="PRU00023"/>
    </source>
</evidence>
<feature type="compositionally biased region" description="Basic and acidic residues" evidence="4">
    <location>
        <begin position="1776"/>
        <end position="1787"/>
    </location>
</feature>
<dbReference type="PROSITE" id="PS50088">
    <property type="entry name" value="ANK_REPEAT"/>
    <property type="match status" value="7"/>
</dbReference>
<dbReference type="OrthoDB" id="341259at2759"/>
<feature type="compositionally biased region" description="Acidic residues" evidence="4">
    <location>
        <begin position="1805"/>
        <end position="1819"/>
    </location>
</feature>
<name>A0A9P9H2N4_FUSSL</name>
<keyword evidence="6" id="KW-1185">Reference proteome</keyword>
<dbReference type="Pfam" id="PF12796">
    <property type="entry name" value="Ank_2"/>
    <property type="match status" value="4"/>
</dbReference>
<feature type="repeat" description="ANK" evidence="3">
    <location>
        <begin position="1178"/>
        <end position="1210"/>
    </location>
</feature>
<feature type="repeat" description="ANK" evidence="3">
    <location>
        <begin position="1096"/>
        <end position="1128"/>
    </location>
</feature>
<evidence type="ECO:0000256" key="4">
    <source>
        <dbReference type="SAM" id="MobiDB-lite"/>
    </source>
</evidence>
<feature type="compositionally biased region" description="Basic and acidic residues" evidence="4">
    <location>
        <begin position="17"/>
        <end position="32"/>
    </location>
</feature>
<keyword evidence="1" id="KW-0677">Repeat</keyword>
<feature type="compositionally biased region" description="Acidic residues" evidence="4">
    <location>
        <begin position="1"/>
        <end position="10"/>
    </location>
</feature>
<feature type="repeat" description="ANK" evidence="3">
    <location>
        <begin position="1519"/>
        <end position="1551"/>
    </location>
</feature>
<feature type="repeat" description="ANK" evidence="3">
    <location>
        <begin position="995"/>
        <end position="1027"/>
    </location>
</feature>
<feature type="repeat" description="ANK" evidence="3">
    <location>
        <begin position="1404"/>
        <end position="1429"/>
    </location>
</feature>
<evidence type="ECO:0000256" key="2">
    <source>
        <dbReference type="ARBA" id="ARBA00023043"/>
    </source>
</evidence>
<dbReference type="PANTHER" id="PTHR24198:SF194">
    <property type="entry name" value="INVERSIN-A"/>
    <property type="match status" value="1"/>
</dbReference>
<dbReference type="Proteomes" id="UP000736672">
    <property type="component" value="Unassembled WGS sequence"/>
</dbReference>
<feature type="repeat" description="ANK" evidence="3">
    <location>
        <begin position="1061"/>
        <end position="1093"/>
    </location>
</feature>
<dbReference type="Gene3D" id="1.25.40.20">
    <property type="entry name" value="Ankyrin repeat-containing domain"/>
    <property type="match status" value="3"/>
</dbReference>
<organism evidence="5 6">
    <name type="scientific">Fusarium solani</name>
    <name type="common">Filamentous fungus</name>
    <dbReference type="NCBI Taxonomy" id="169388"/>
    <lineage>
        <taxon>Eukaryota</taxon>
        <taxon>Fungi</taxon>
        <taxon>Dikarya</taxon>
        <taxon>Ascomycota</taxon>
        <taxon>Pezizomycotina</taxon>
        <taxon>Sordariomycetes</taxon>
        <taxon>Hypocreomycetidae</taxon>
        <taxon>Hypocreales</taxon>
        <taxon>Nectriaceae</taxon>
        <taxon>Fusarium</taxon>
        <taxon>Fusarium solani species complex</taxon>
    </lineage>
</organism>
<keyword evidence="2 3" id="KW-0040">ANK repeat</keyword>
<dbReference type="InterPro" id="IPR029058">
    <property type="entry name" value="AB_hydrolase_fold"/>
</dbReference>
<dbReference type="EMBL" id="JAGTJS010000013">
    <property type="protein sequence ID" value="KAH7249561.1"/>
    <property type="molecule type" value="Genomic_DNA"/>
</dbReference>
<dbReference type="SUPFAM" id="SSF48403">
    <property type="entry name" value="Ankyrin repeat"/>
    <property type="match status" value="3"/>
</dbReference>
<evidence type="ECO:0000313" key="5">
    <source>
        <dbReference type="EMBL" id="KAH7249561.1"/>
    </source>
</evidence>
<sequence>MGDSMSESEESASNSPIHDRVSGESSNERHAYSDVADLNEDKDDDNESTFSCLSDPDTDELLSICATDEGNSDDKTRHLGLSRPWGFSDYDDYAVITVHGLRDDHNTVWTSHKGDQWVGQRLFEHLSVRQLDYLYATDESSRVFQEGGIKAEARNLLRLYSEYRRKLSDTEVDRPIIWVCHDIGGTIVKQVLIETAQAALAEDYEDEETREYMKEAHRRIATLSTTIIFLGCPHQSESIDTLEDELHNLISLPGPDIKNRVMRKIRNLAQQVDKINLQFLDTKLLSRLVSINVFHLDALKTDESSNPNGDGAPDCTSVTLQPIHSNDAPHSVTDEYLALKVNPSLIHLQTALLSMTPLIRLPKVQMDLTVPEDRQLPFLTWLTSQEAYKTSDGMMGPCALYLEGIAGDSKRTAMLTQHISAKYEYEYVDIWGKDFGGSAFYFEFKKHDSRYNNIRAMLISFINDMAWHNWRKNPDGPVIRTVLENLGYHHRWSLPDLFQLFTLIRQCPCANTWAIFLSCFDECVEGERTWFLTRVMEQFGHNEWNYRIVITASGPDSSIKKFISESQVLSMQDCPTGPKGYAIDERNLAVSELGSALQDLFKKCPFMKKHETQIKGLMNGCSDAPHLGHRIIDWLGDYGRRAAKIADIGEEISKLRPVTPENVLRVFIESQPRRRQNLGHRACQWVKYAMEPFTIEALGHAITAVALYPRSSPENFDHARLAEGISSIFCGIIIIDNGEVKFSHPLLYSAGSNYEEPADAHYRLATACLRYLTHHEVQEKYSKFSFNKYDGDILQRPLIIPRDNFLEYAVRFWSEHYRLCRLALSPCDPQSTGWGKKFLRHKKEFQRWSEAYYLLSNPFTRIQRSYLSPLPVIAALGLQDFVNMLISDNKGSKWFQQDLWLAITEASRNGHAYIVGRLLNEVQEVQELALQDAIFWAASPGNEEMAVQLLNKVASPQSFPWPEQIMFRAASAGLEPLVPALCRDGYDLDEWNGKFRYTALQAAIFWGHYDVAKILVTSGADLAVRDTDGRTPLLLAAMLGQPEMVQLFIDHGAKVNDKDNGRYSVVHTAVDAGEYQALDLLLKAGADVKSGDPEADLPSPLTLAASFNSKHCIRVLLEYGADARTPSSNESPLYCCCDKVQMIETCRLLLEHGADLNESSEERAMLLLDSFDPCENLQLKTPLSNAVWECSIDMIEFLIEKGASVNYAPEGTQSPLFAAAYQGTDIEKAKFLLSKGADINWTWTNNWTVLHASYDAPEFVSLVLEHGADINAVSDDYGTVLMMAARWGHINTIREIIAHEIPKADLDLEVDPGGVDRSFLALFYAVENHNFDCAGLLLEAGADLAEFRDPRQILWGFSNPLPEEKVPELLTKNTALHWLKQYTPVQAVKLLIDSGGPVNSLNDQGLTPLAIATQEGNVAVMRYLITRGARAGIYIPHLGSLLHIACLQEKHVDNKIYLEMVQILADAGADLNAPGPLPAGEPLLYTIISSEKSYLTHHRSVFRYLVSDLRVDVNKPTNSGETLIIALARHSNLKKLRYLIHHGGNINAADNEGRRAIHYFSANAEPYIEYRNIRYFAKAGADLYTPDNYGRTPLHIAVGGRDPVECARVILKASTQSFNIDIKDMDGWTPLMYVCRSEMADANMLDLLVKEYGADVWPVSYDGQWSARKLVNLVDISDYDYPLELLEPPEDKRERIGPDGVKQTWDPAFHTTTPEDYINTKCDSCLLPSSGQWHRCRDCTEAIWFCFKCFPHRNEVHETGHTFKLCTFFIESEDERSEHSGQDREASDGDESDAFRAGSGSSGTEETDTETGDDDDDDD</sequence>
<reference evidence="5" key="1">
    <citation type="journal article" date="2021" name="Nat. Commun.">
        <title>Genetic determinants of endophytism in the Arabidopsis root mycobiome.</title>
        <authorList>
            <person name="Mesny F."/>
            <person name="Miyauchi S."/>
            <person name="Thiergart T."/>
            <person name="Pickel B."/>
            <person name="Atanasova L."/>
            <person name="Karlsson M."/>
            <person name="Huettel B."/>
            <person name="Barry K.W."/>
            <person name="Haridas S."/>
            <person name="Chen C."/>
            <person name="Bauer D."/>
            <person name="Andreopoulos W."/>
            <person name="Pangilinan J."/>
            <person name="LaButti K."/>
            <person name="Riley R."/>
            <person name="Lipzen A."/>
            <person name="Clum A."/>
            <person name="Drula E."/>
            <person name="Henrissat B."/>
            <person name="Kohler A."/>
            <person name="Grigoriev I.V."/>
            <person name="Martin F.M."/>
            <person name="Hacquard S."/>
        </authorList>
    </citation>
    <scope>NUCLEOTIDE SEQUENCE</scope>
    <source>
        <strain evidence="5">FSSC 5 MPI-SDFR-AT-0091</strain>
    </source>
</reference>
<dbReference type="SMART" id="SM00248">
    <property type="entry name" value="ANK"/>
    <property type="match status" value="18"/>
</dbReference>
<dbReference type="PROSITE" id="PS50297">
    <property type="entry name" value="ANK_REP_REGION"/>
    <property type="match status" value="4"/>
</dbReference>
<dbReference type="InterPro" id="IPR036770">
    <property type="entry name" value="Ankyrin_rpt-contain_sf"/>
</dbReference>
<feature type="region of interest" description="Disordered" evidence="4">
    <location>
        <begin position="1"/>
        <end position="54"/>
    </location>
</feature>
<evidence type="ECO:0000256" key="1">
    <source>
        <dbReference type="ARBA" id="ARBA00022737"/>
    </source>
</evidence>
<gene>
    <name evidence="5" type="ORF">B0J15DRAFT_561974</name>
</gene>
<dbReference type="InterPro" id="IPR002110">
    <property type="entry name" value="Ankyrin_rpt"/>
</dbReference>
<feature type="repeat" description="ANK" evidence="3">
    <location>
        <begin position="1028"/>
        <end position="1060"/>
    </location>
</feature>
<feature type="region of interest" description="Disordered" evidence="4">
    <location>
        <begin position="1776"/>
        <end position="1819"/>
    </location>
</feature>
<protein>
    <submittedName>
        <fullName evidence="5">Ankyrin repeat-containing domain protein</fullName>
    </submittedName>
</protein>
<comment type="caution">
    <text evidence="5">The sequence shown here is derived from an EMBL/GenBank/DDBJ whole genome shotgun (WGS) entry which is preliminary data.</text>
</comment>
<dbReference type="Pfam" id="PF13637">
    <property type="entry name" value="Ank_4"/>
    <property type="match status" value="1"/>
</dbReference>
<dbReference type="SUPFAM" id="SSF53474">
    <property type="entry name" value="alpha/beta-Hydrolases"/>
    <property type="match status" value="1"/>
</dbReference>
<evidence type="ECO:0000313" key="6">
    <source>
        <dbReference type="Proteomes" id="UP000736672"/>
    </source>
</evidence>
<accession>A0A9P9H2N4</accession>
<proteinExistence type="predicted"/>
<feature type="compositionally biased region" description="Acidic residues" evidence="4">
    <location>
        <begin position="37"/>
        <end position="47"/>
    </location>
</feature>